<evidence type="ECO:0000256" key="4">
    <source>
        <dbReference type="ARBA" id="ARBA00037131"/>
    </source>
</evidence>
<evidence type="ECO:0000256" key="1">
    <source>
        <dbReference type="ARBA" id="ARBA00004496"/>
    </source>
</evidence>
<accession>Q12IK8</accession>
<dbReference type="eggNOG" id="COG0589">
    <property type="taxonomic scope" value="Bacteria"/>
</dbReference>
<gene>
    <name evidence="6" type="ordered locus">Sden_3443</name>
</gene>
<dbReference type="PANTHER" id="PTHR47892">
    <property type="entry name" value="UNIVERSAL STRESS PROTEIN E"/>
    <property type="match status" value="1"/>
</dbReference>
<evidence type="ECO:0000259" key="5">
    <source>
        <dbReference type="Pfam" id="PF00582"/>
    </source>
</evidence>
<dbReference type="Gene3D" id="3.40.50.12370">
    <property type="match status" value="1"/>
</dbReference>
<dbReference type="Proteomes" id="UP000001982">
    <property type="component" value="Chromosome"/>
</dbReference>
<dbReference type="GO" id="GO:0005737">
    <property type="term" value="C:cytoplasm"/>
    <property type="evidence" value="ECO:0007669"/>
    <property type="project" value="UniProtKB-SubCell"/>
</dbReference>
<feature type="domain" description="UspA" evidence="5">
    <location>
        <begin position="177"/>
        <end position="295"/>
    </location>
</feature>
<keyword evidence="7" id="KW-1185">Reference proteome</keyword>
<organism evidence="6 7">
    <name type="scientific">Shewanella denitrificans (strain OS217 / ATCC BAA-1090 / DSM 15013)</name>
    <dbReference type="NCBI Taxonomy" id="318161"/>
    <lineage>
        <taxon>Bacteria</taxon>
        <taxon>Pseudomonadati</taxon>
        <taxon>Pseudomonadota</taxon>
        <taxon>Gammaproteobacteria</taxon>
        <taxon>Alteromonadales</taxon>
        <taxon>Shewanellaceae</taxon>
        <taxon>Shewanella</taxon>
    </lineage>
</organism>
<dbReference type="Pfam" id="PF00582">
    <property type="entry name" value="Usp"/>
    <property type="match status" value="1"/>
</dbReference>
<dbReference type="HOGENOM" id="CLU_049301_1_3_6"/>
<comment type="similarity">
    <text evidence="2">Belongs to the universal stress protein A family.</text>
</comment>
<evidence type="ECO:0000313" key="7">
    <source>
        <dbReference type="Proteomes" id="UP000001982"/>
    </source>
</evidence>
<name>Q12IK8_SHEDO</name>
<dbReference type="AlphaFoldDB" id="Q12IK8"/>
<dbReference type="SUPFAM" id="SSF52402">
    <property type="entry name" value="Adenine nucleotide alpha hydrolases-like"/>
    <property type="match status" value="1"/>
</dbReference>
<evidence type="ECO:0000256" key="2">
    <source>
        <dbReference type="ARBA" id="ARBA00008791"/>
    </source>
</evidence>
<proteinExistence type="inferred from homology"/>
<sequence>MALEWLSNKSKQGEVMERVFIIAAKPEASVDVLELGLSIAKSLGMVAEVFDYLYEQFNGDEKYNPRLAGVAKHDMLAEAKNRHTQSLEKLGAVSTPLTIEWGSHLAEHAISRASPADYHLMIKAVHPVQRFMPTDWHLIRNARIPLLLVTEKPLKNSNITLVSLNLDDPNGDEKNFSLVAQGHKLAKATDTELHLVFVKKVSTVMRDLDLSSPQAELDAAHAKYDQRLQSFGVATEALHLMVGDPKLCLIDLSCKLKSAYLVVGTEQRKGLMGLMIGNTAEAILEHIHSNVLVVPSKGEPLPI</sequence>
<evidence type="ECO:0000313" key="6">
    <source>
        <dbReference type="EMBL" id="ABE56718.1"/>
    </source>
</evidence>
<dbReference type="OrthoDB" id="239260at2"/>
<keyword evidence="3" id="KW-0963">Cytoplasm</keyword>
<dbReference type="InterPro" id="IPR006016">
    <property type="entry name" value="UspA"/>
</dbReference>
<dbReference type="KEGG" id="sdn:Sden_3443"/>
<reference evidence="6 7" key="1">
    <citation type="submission" date="2006-03" db="EMBL/GenBank/DDBJ databases">
        <title>Complete sequence of Shewanella denitrificans OS217.</title>
        <authorList>
            <consortium name="US DOE Joint Genome Institute"/>
            <person name="Copeland A."/>
            <person name="Lucas S."/>
            <person name="Lapidus A."/>
            <person name="Barry K."/>
            <person name="Detter J.C."/>
            <person name="Glavina del Rio T."/>
            <person name="Hammon N."/>
            <person name="Israni S."/>
            <person name="Dalin E."/>
            <person name="Tice H."/>
            <person name="Pitluck S."/>
            <person name="Brettin T."/>
            <person name="Bruce D."/>
            <person name="Han C."/>
            <person name="Tapia R."/>
            <person name="Gilna P."/>
            <person name="Kiss H."/>
            <person name="Schmutz J."/>
            <person name="Larimer F."/>
            <person name="Land M."/>
            <person name="Hauser L."/>
            <person name="Kyrpides N."/>
            <person name="Lykidis A."/>
            <person name="Richardson P."/>
        </authorList>
    </citation>
    <scope>NUCLEOTIDE SEQUENCE [LARGE SCALE GENOMIC DNA]</scope>
    <source>
        <strain evidence="7">OS217 / ATCC BAA-1090 / DSM 15013</strain>
    </source>
</reference>
<dbReference type="RefSeq" id="WP_011497860.1">
    <property type="nucleotide sequence ID" value="NC_007954.1"/>
</dbReference>
<dbReference type="PANTHER" id="PTHR47892:SF1">
    <property type="entry name" value="UNIVERSAL STRESS PROTEIN E"/>
    <property type="match status" value="1"/>
</dbReference>
<comment type="function">
    <text evidence="4">Required for resistance to DNA-damaging agents.</text>
</comment>
<protein>
    <recommendedName>
        <fullName evidence="5">UspA domain-containing protein</fullName>
    </recommendedName>
</protein>
<evidence type="ECO:0000256" key="3">
    <source>
        <dbReference type="ARBA" id="ARBA00022490"/>
    </source>
</evidence>
<dbReference type="STRING" id="318161.Sden_3443"/>
<comment type="subcellular location">
    <subcellularLocation>
        <location evidence="1">Cytoplasm</location>
    </subcellularLocation>
</comment>
<dbReference type="EMBL" id="CP000302">
    <property type="protein sequence ID" value="ABE56718.1"/>
    <property type="molecule type" value="Genomic_DNA"/>
</dbReference>